<evidence type="ECO:0000313" key="5">
    <source>
        <dbReference type="Proteomes" id="UP000243459"/>
    </source>
</evidence>
<evidence type="ECO:0000313" key="4">
    <source>
        <dbReference type="EMBL" id="ONK73825.1"/>
    </source>
</evidence>
<dbReference type="GO" id="GO:1901137">
    <property type="term" value="P:carbohydrate derivative biosynthetic process"/>
    <property type="evidence" value="ECO:0007669"/>
    <property type="project" value="UniProtKB-ARBA"/>
</dbReference>
<dbReference type="EMBL" id="CM007384">
    <property type="protein sequence ID" value="ONK73825.1"/>
    <property type="molecule type" value="Genomic_DNA"/>
</dbReference>
<dbReference type="GO" id="GO:0008194">
    <property type="term" value="F:UDP-glycosyltransferase activity"/>
    <property type="evidence" value="ECO:0007669"/>
    <property type="project" value="InterPro"/>
</dbReference>
<comment type="similarity">
    <text evidence="1 3">Belongs to the UDP-glycosyltransferase family.</text>
</comment>
<dbReference type="PROSITE" id="PS00375">
    <property type="entry name" value="UDPGT"/>
    <property type="match status" value="1"/>
</dbReference>
<dbReference type="Gramene" id="ONK73825">
    <property type="protein sequence ID" value="ONK73825"/>
    <property type="gene ID" value="A4U43_C04F35770"/>
</dbReference>
<dbReference type="Pfam" id="PF00201">
    <property type="entry name" value="UDPGT"/>
    <property type="match status" value="1"/>
</dbReference>
<keyword evidence="5" id="KW-1185">Reference proteome</keyword>
<evidence type="ECO:0000256" key="3">
    <source>
        <dbReference type="RuleBase" id="RU003718"/>
    </source>
</evidence>
<dbReference type="InterPro" id="IPR002213">
    <property type="entry name" value="UDP_glucos_trans"/>
</dbReference>
<dbReference type="Gene3D" id="3.40.50.2000">
    <property type="entry name" value="Glycogen Phosphorylase B"/>
    <property type="match status" value="2"/>
</dbReference>
<keyword evidence="3" id="KW-0328">Glycosyltransferase</keyword>
<gene>
    <name evidence="4" type="ORF">A4U43_C04F35770</name>
</gene>
<dbReference type="SUPFAM" id="SSF53756">
    <property type="entry name" value="UDP-Glycosyltransferase/glycogen phosphorylase"/>
    <property type="match status" value="1"/>
</dbReference>
<name>A0A5P1F616_ASPOF</name>
<dbReference type="OMA" id="SEEYSHC"/>
<dbReference type="FunFam" id="3.40.50.2000:FF:000060">
    <property type="entry name" value="Glycosyltransferase"/>
    <property type="match status" value="1"/>
</dbReference>
<evidence type="ECO:0000256" key="1">
    <source>
        <dbReference type="ARBA" id="ARBA00009995"/>
    </source>
</evidence>
<dbReference type="AlphaFoldDB" id="A0A5P1F616"/>
<proteinExistence type="inferred from homology"/>
<sequence>MPALKTAFDLSEPAFSRILEELRPQLLIYDFIQPWAPRAANRLNIPAVLFLTTGAAATAFFYHHLTKQPDHGHKVPFFDIPLSQDDHHNIICTHMFKRVANGISDADRLLECVRLSSDFVAIKTFTEIESKYLDSLSSLISKELVPVGPLVPDTMDEGRECSRRLIQWLNDKERSSVLFVSFGTEYFMTDEEIEEIAQGLEQSKVSFIWVVRFPEHEGEGNCRVQGGDHKRKNEACAVLEGIGSDDRGLIVEGWAPQREILNHPSTGGFLSHCGWSSVMEGMRFGIPLVAMPLQLDQPLNAKLVVELGVGVEIEGELSLVNNNNDDARGTPGFRRMFKREEILKGILQIFSSTDQGMGLRKKAKEMAELMGFKRNQEISFLAEKLSLLRMGGKERGC</sequence>
<dbReference type="InterPro" id="IPR035595">
    <property type="entry name" value="UDP_glycos_trans_CS"/>
</dbReference>
<organism evidence="4 5">
    <name type="scientific">Asparagus officinalis</name>
    <name type="common">Garden asparagus</name>
    <dbReference type="NCBI Taxonomy" id="4686"/>
    <lineage>
        <taxon>Eukaryota</taxon>
        <taxon>Viridiplantae</taxon>
        <taxon>Streptophyta</taxon>
        <taxon>Embryophyta</taxon>
        <taxon>Tracheophyta</taxon>
        <taxon>Spermatophyta</taxon>
        <taxon>Magnoliopsida</taxon>
        <taxon>Liliopsida</taxon>
        <taxon>Asparagales</taxon>
        <taxon>Asparagaceae</taxon>
        <taxon>Asparagoideae</taxon>
        <taxon>Asparagus</taxon>
    </lineage>
</organism>
<protein>
    <submittedName>
        <fullName evidence="4">Uncharacterized protein</fullName>
    </submittedName>
</protein>
<reference evidence="5" key="1">
    <citation type="journal article" date="2017" name="Nat. Commun.">
        <title>The asparagus genome sheds light on the origin and evolution of a young Y chromosome.</title>
        <authorList>
            <person name="Harkess A."/>
            <person name="Zhou J."/>
            <person name="Xu C."/>
            <person name="Bowers J.E."/>
            <person name="Van der Hulst R."/>
            <person name="Ayyampalayam S."/>
            <person name="Mercati F."/>
            <person name="Riccardi P."/>
            <person name="McKain M.R."/>
            <person name="Kakrana A."/>
            <person name="Tang H."/>
            <person name="Ray J."/>
            <person name="Groenendijk J."/>
            <person name="Arikit S."/>
            <person name="Mathioni S.M."/>
            <person name="Nakano M."/>
            <person name="Shan H."/>
            <person name="Telgmann-Rauber A."/>
            <person name="Kanno A."/>
            <person name="Yue Z."/>
            <person name="Chen H."/>
            <person name="Li W."/>
            <person name="Chen Y."/>
            <person name="Xu X."/>
            <person name="Zhang Y."/>
            <person name="Luo S."/>
            <person name="Chen H."/>
            <person name="Gao J."/>
            <person name="Mao Z."/>
            <person name="Pires J.C."/>
            <person name="Luo M."/>
            <person name="Kudrna D."/>
            <person name="Wing R.A."/>
            <person name="Meyers B.C."/>
            <person name="Yi K."/>
            <person name="Kong H."/>
            <person name="Lavrijsen P."/>
            <person name="Sunseri F."/>
            <person name="Falavigna A."/>
            <person name="Ye Y."/>
            <person name="Leebens-Mack J.H."/>
            <person name="Chen G."/>
        </authorList>
    </citation>
    <scope>NUCLEOTIDE SEQUENCE [LARGE SCALE GENOMIC DNA]</scope>
    <source>
        <strain evidence="5">cv. DH0086</strain>
    </source>
</reference>
<evidence type="ECO:0000256" key="2">
    <source>
        <dbReference type="ARBA" id="ARBA00022679"/>
    </source>
</evidence>
<dbReference type="PANTHER" id="PTHR48044">
    <property type="entry name" value="GLYCOSYLTRANSFERASE"/>
    <property type="match status" value="1"/>
</dbReference>
<dbReference type="PANTHER" id="PTHR48044:SF29">
    <property type="entry name" value="GLYCOSYLTRANSFERASE"/>
    <property type="match status" value="1"/>
</dbReference>
<dbReference type="Proteomes" id="UP000243459">
    <property type="component" value="Chromosome 4"/>
</dbReference>
<accession>A0A5P1F616</accession>
<keyword evidence="2 3" id="KW-0808">Transferase</keyword>
<dbReference type="CDD" id="cd03784">
    <property type="entry name" value="GT1_Gtf-like"/>
    <property type="match status" value="1"/>
</dbReference>